<evidence type="ECO:0000313" key="7">
    <source>
        <dbReference type="Proteomes" id="UP000321798"/>
    </source>
</evidence>
<dbReference type="GO" id="GO:0003700">
    <property type="term" value="F:DNA-binding transcription factor activity"/>
    <property type="evidence" value="ECO:0007669"/>
    <property type="project" value="TreeGrafter"/>
</dbReference>
<keyword evidence="3" id="KW-0804">Transcription</keyword>
<dbReference type="InterPro" id="IPR001647">
    <property type="entry name" value="HTH_TetR"/>
</dbReference>
<evidence type="ECO:0000256" key="1">
    <source>
        <dbReference type="ARBA" id="ARBA00023015"/>
    </source>
</evidence>
<dbReference type="InterPro" id="IPR050109">
    <property type="entry name" value="HTH-type_TetR-like_transc_reg"/>
</dbReference>
<evidence type="ECO:0000256" key="3">
    <source>
        <dbReference type="ARBA" id="ARBA00023163"/>
    </source>
</evidence>
<organism evidence="6 7">
    <name type="scientific">Cellulomonas soli</name>
    <dbReference type="NCBI Taxonomy" id="931535"/>
    <lineage>
        <taxon>Bacteria</taxon>
        <taxon>Bacillati</taxon>
        <taxon>Actinomycetota</taxon>
        <taxon>Actinomycetes</taxon>
        <taxon>Micrococcales</taxon>
        <taxon>Cellulomonadaceae</taxon>
        <taxon>Cellulomonas</taxon>
    </lineage>
</organism>
<dbReference type="Pfam" id="PF00440">
    <property type="entry name" value="TetR_N"/>
    <property type="match status" value="1"/>
</dbReference>
<dbReference type="PROSITE" id="PS50977">
    <property type="entry name" value="HTH_TETR_2"/>
    <property type="match status" value="1"/>
</dbReference>
<keyword evidence="1" id="KW-0805">Transcription regulation</keyword>
<dbReference type="Proteomes" id="UP000321798">
    <property type="component" value="Unassembled WGS sequence"/>
</dbReference>
<sequence length="215" mass="24471">MADQQGVREVRKRVRLTPEQRTEQILAAATRLVARKGFYGVSLQDVADEVGITQAGLLHYVRNKEGLLELIVEQQYDRAGTPQDYIATGTPEAVHPDGPSFPGYLRYLVKFNATRPHLIQLYMVLGTEASSEAHPAHAYFADRPSSVWKQYSGVSWRLPPSIASFDDIRHLVEMSLEAMDGIQVRLFRSPTIDLVEEWLRFERVLFPSPVWDGYR</sequence>
<dbReference type="PANTHER" id="PTHR30055:SF234">
    <property type="entry name" value="HTH-TYPE TRANSCRIPTIONAL REGULATOR BETI"/>
    <property type="match status" value="1"/>
</dbReference>
<dbReference type="RefSeq" id="WP_223203516.1">
    <property type="nucleotide sequence ID" value="NZ_BAABBJ010000003.1"/>
</dbReference>
<dbReference type="SUPFAM" id="SSF46689">
    <property type="entry name" value="Homeodomain-like"/>
    <property type="match status" value="1"/>
</dbReference>
<dbReference type="GO" id="GO:0000976">
    <property type="term" value="F:transcription cis-regulatory region binding"/>
    <property type="evidence" value="ECO:0007669"/>
    <property type="project" value="TreeGrafter"/>
</dbReference>
<dbReference type="PRINTS" id="PR00455">
    <property type="entry name" value="HTHTETR"/>
</dbReference>
<evidence type="ECO:0000256" key="4">
    <source>
        <dbReference type="PROSITE-ProRule" id="PRU00335"/>
    </source>
</evidence>
<protein>
    <submittedName>
        <fullName evidence="6">AcrR family transcriptional regulator</fullName>
    </submittedName>
</protein>
<evidence type="ECO:0000313" key="6">
    <source>
        <dbReference type="EMBL" id="GEP68684.1"/>
    </source>
</evidence>
<dbReference type="EMBL" id="BKAL01000004">
    <property type="protein sequence ID" value="GEP68684.1"/>
    <property type="molecule type" value="Genomic_DNA"/>
</dbReference>
<accession>A0A512PBV2</accession>
<keyword evidence="2 4" id="KW-0238">DNA-binding</keyword>
<comment type="caution">
    <text evidence="6">The sequence shown here is derived from an EMBL/GenBank/DDBJ whole genome shotgun (WGS) entry which is preliminary data.</text>
</comment>
<gene>
    <name evidence="6" type="ORF">CSO01_13990</name>
</gene>
<dbReference type="PANTHER" id="PTHR30055">
    <property type="entry name" value="HTH-TYPE TRANSCRIPTIONAL REGULATOR RUTR"/>
    <property type="match status" value="1"/>
</dbReference>
<reference evidence="6 7" key="1">
    <citation type="submission" date="2019-07" db="EMBL/GenBank/DDBJ databases">
        <title>Whole genome shotgun sequence of Cellulomonas soli NBRC 109434.</title>
        <authorList>
            <person name="Hosoyama A."/>
            <person name="Uohara A."/>
            <person name="Ohji S."/>
            <person name="Ichikawa N."/>
        </authorList>
    </citation>
    <scope>NUCLEOTIDE SEQUENCE [LARGE SCALE GENOMIC DNA]</scope>
    <source>
        <strain evidence="6 7">NBRC 109434</strain>
    </source>
</reference>
<dbReference type="InterPro" id="IPR009057">
    <property type="entry name" value="Homeodomain-like_sf"/>
</dbReference>
<feature type="domain" description="HTH tetR-type" evidence="5">
    <location>
        <begin position="19"/>
        <end position="79"/>
    </location>
</feature>
<evidence type="ECO:0000256" key="2">
    <source>
        <dbReference type="ARBA" id="ARBA00023125"/>
    </source>
</evidence>
<name>A0A512PBV2_9CELL</name>
<dbReference type="Gene3D" id="1.10.357.10">
    <property type="entry name" value="Tetracycline Repressor, domain 2"/>
    <property type="match status" value="1"/>
</dbReference>
<proteinExistence type="predicted"/>
<dbReference type="AlphaFoldDB" id="A0A512PBV2"/>
<keyword evidence="7" id="KW-1185">Reference proteome</keyword>
<feature type="DNA-binding region" description="H-T-H motif" evidence="4">
    <location>
        <begin position="42"/>
        <end position="61"/>
    </location>
</feature>
<evidence type="ECO:0000259" key="5">
    <source>
        <dbReference type="PROSITE" id="PS50977"/>
    </source>
</evidence>